<evidence type="ECO:0000313" key="9">
    <source>
        <dbReference type="Proteomes" id="UP000293583"/>
    </source>
</evidence>
<dbReference type="InterPro" id="IPR005101">
    <property type="entry name" value="Cryptochr/Photolyase_FAD-bd"/>
</dbReference>
<comment type="cofactor">
    <cofactor evidence="1">
        <name>(6R)-5,10-methylene-5,6,7,8-tetrahydrofolate</name>
        <dbReference type="ChEBI" id="CHEBI:15636"/>
    </cofactor>
</comment>
<evidence type="ECO:0000256" key="5">
    <source>
        <dbReference type="PIRSR" id="PIRSR602081-1"/>
    </source>
</evidence>
<dbReference type="InterPro" id="IPR036155">
    <property type="entry name" value="Crypto/Photolyase_N_sf"/>
</dbReference>
<dbReference type="Gene3D" id="1.25.40.80">
    <property type="match status" value="1"/>
</dbReference>
<dbReference type="AlphaFoldDB" id="A0A4Q9BIL1"/>
<dbReference type="EMBL" id="SEWY01000001">
    <property type="protein sequence ID" value="TBH75168.1"/>
    <property type="molecule type" value="Genomic_DNA"/>
</dbReference>
<comment type="similarity">
    <text evidence="6">Belongs to the DNA photolyase family.</text>
</comment>
<dbReference type="Pfam" id="PF03441">
    <property type="entry name" value="FAD_binding_7"/>
    <property type="match status" value="1"/>
</dbReference>
<name>A0A4Q9BIL1_9BACT</name>
<dbReference type="PROSITE" id="PS51645">
    <property type="entry name" value="PHR_CRY_ALPHA_BETA"/>
    <property type="match status" value="1"/>
</dbReference>
<comment type="caution">
    <text evidence="8">The sequence shown here is derived from an EMBL/GenBank/DDBJ whole genome shotgun (WGS) entry which is preliminary data.</text>
</comment>
<feature type="binding site" evidence="5">
    <location>
        <position position="268"/>
    </location>
    <ligand>
        <name>FAD</name>
        <dbReference type="ChEBI" id="CHEBI:57692"/>
    </ligand>
</feature>
<dbReference type="SUPFAM" id="SSF48173">
    <property type="entry name" value="Cryptochrome/photolyase FAD-binding domain"/>
    <property type="match status" value="1"/>
</dbReference>
<dbReference type="GO" id="GO:0003904">
    <property type="term" value="F:deoxyribodipyrimidine photo-lyase activity"/>
    <property type="evidence" value="ECO:0007669"/>
    <property type="project" value="TreeGrafter"/>
</dbReference>
<dbReference type="GO" id="GO:0003677">
    <property type="term" value="F:DNA binding"/>
    <property type="evidence" value="ECO:0007669"/>
    <property type="project" value="TreeGrafter"/>
</dbReference>
<proteinExistence type="inferred from homology"/>
<dbReference type="GO" id="GO:0009416">
    <property type="term" value="P:response to light stimulus"/>
    <property type="evidence" value="ECO:0007669"/>
    <property type="project" value="TreeGrafter"/>
</dbReference>
<reference evidence="8 9" key="1">
    <citation type="submission" date="2019-02" db="EMBL/GenBank/DDBJ databases">
        <title>Genome of a new Bacteroidetes strain.</title>
        <authorList>
            <person name="Pitt A."/>
        </authorList>
    </citation>
    <scope>NUCLEOTIDE SEQUENCE [LARGE SCALE GENOMIC DNA]</scope>
    <source>
        <strain evidence="8 9">103A-SOEBACH</strain>
    </source>
</reference>
<evidence type="ECO:0000256" key="2">
    <source>
        <dbReference type="ARBA" id="ARBA00022630"/>
    </source>
</evidence>
<keyword evidence="9" id="KW-1185">Reference proteome</keyword>
<evidence type="ECO:0000256" key="6">
    <source>
        <dbReference type="RuleBase" id="RU004182"/>
    </source>
</evidence>
<dbReference type="Proteomes" id="UP000293583">
    <property type="component" value="Unassembled WGS sequence"/>
</dbReference>
<accession>A0A4Q9BIL1</accession>
<gene>
    <name evidence="8" type="ORF">EWU20_00930</name>
</gene>
<dbReference type="PRINTS" id="PR00147">
    <property type="entry name" value="DNAPHOTLYASE"/>
</dbReference>
<dbReference type="GO" id="GO:0006139">
    <property type="term" value="P:nucleobase-containing compound metabolic process"/>
    <property type="evidence" value="ECO:0007669"/>
    <property type="project" value="UniProtKB-ARBA"/>
</dbReference>
<dbReference type="Gene3D" id="3.40.50.620">
    <property type="entry name" value="HUPs"/>
    <property type="match status" value="1"/>
</dbReference>
<dbReference type="InterPro" id="IPR002081">
    <property type="entry name" value="Cryptochrome/DNA_photolyase_1"/>
</dbReference>
<dbReference type="InterPro" id="IPR036134">
    <property type="entry name" value="Crypto/Photolyase_FAD-like_sf"/>
</dbReference>
<dbReference type="GO" id="GO:0006950">
    <property type="term" value="P:response to stress"/>
    <property type="evidence" value="ECO:0007669"/>
    <property type="project" value="UniProtKB-ARBA"/>
</dbReference>
<dbReference type="OrthoDB" id="9772484at2"/>
<dbReference type="PROSITE" id="PS00394">
    <property type="entry name" value="DNA_PHOTOLYASES_1_1"/>
    <property type="match status" value="1"/>
</dbReference>
<organism evidence="8 9">
    <name type="scientific">Aquirufa antheringensis</name>
    <dbReference type="NCBI Taxonomy" id="2516559"/>
    <lineage>
        <taxon>Bacteria</taxon>
        <taxon>Pseudomonadati</taxon>
        <taxon>Bacteroidota</taxon>
        <taxon>Cytophagia</taxon>
        <taxon>Cytophagales</taxon>
        <taxon>Flectobacillaceae</taxon>
        <taxon>Aquirufa</taxon>
    </lineage>
</organism>
<evidence type="ECO:0000256" key="3">
    <source>
        <dbReference type="ARBA" id="ARBA00022827"/>
    </source>
</evidence>
<keyword evidence="3 5" id="KW-0274">FAD</keyword>
<keyword evidence="4 6" id="KW-0157">Chromophore</keyword>
<sequence>MSKKPINIVWFKRDLRFTDHEPLYRALASDLPVLLVYFFEPSLIAFPDSDVRHWRFVHESLTEMQGRLEDRNGVLYLFHSEVLPVFQALSEQYEIRQIFSHQEIGNDLSFQRDKTISAFCSSTGITWNETPTGGVIRRLKSRKTWQQRWEETMRHEPYLVREDNWNLLRLSSEFYDAFKGPELPLAFKKRNPVFQEGGEYWGWKYLKSFIESRHKDYSFSISKPEASRRGCSRISPYLAYGNISMRMAHTFTMQHYKTAANKRALSNFTSRLHWQGHFMQKFEDESRMEFEPVNKAYQGLEKDRDEHLIKAWQEGKTGVPLVDACMRCVVATGYLNFRMRAMVVSFFVFNLWQDWRDLAHFLARQFLDYEPGIHYPQIQMQAGVTGINTIRIYNPIKNSYAHDPDGIFIKKWVPELASIPSTLVHEPWKLSEMEQTLYGVKIGVDYPVPVVDLSATRKTASDQVWTMRKTKKARQEGARILQKHVNK</sequence>
<dbReference type="Gene3D" id="1.10.579.10">
    <property type="entry name" value="DNA Cyclobutane Dipyrimidine Photolyase, subunit A, domain 3"/>
    <property type="match status" value="1"/>
</dbReference>
<dbReference type="PANTHER" id="PTHR11455">
    <property type="entry name" value="CRYPTOCHROME"/>
    <property type="match status" value="1"/>
</dbReference>
<dbReference type="PANTHER" id="PTHR11455:SF9">
    <property type="entry name" value="CRYPTOCHROME CIRCADIAN CLOCK 5 ISOFORM X1"/>
    <property type="match status" value="1"/>
</dbReference>
<dbReference type="InterPro" id="IPR014729">
    <property type="entry name" value="Rossmann-like_a/b/a_fold"/>
</dbReference>
<comment type="cofactor">
    <cofactor evidence="5">
        <name>FAD</name>
        <dbReference type="ChEBI" id="CHEBI:57692"/>
    </cofactor>
    <text evidence="5">Binds 1 FAD per subunit.</text>
</comment>
<dbReference type="GO" id="GO:0071949">
    <property type="term" value="F:FAD binding"/>
    <property type="evidence" value="ECO:0007669"/>
    <property type="project" value="TreeGrafter"/>
</dbReference>
<protein>
    <submittedName>
        <fullName evidence="8">Deoxyribodipyrimidine photo-lyase</fullName>
    </submittedName>
</protein>
<dbReference type="Pfam" id="PF00875">
    <property type="entry name" value="DNA_photolyase"/>
    <property type="match status" value="1"/>
</dbReference>
<evidence type="ECO:0000259" key="7">
    <source>
        <dbReference type="PROSITE" id="PS51645"/>
    </source>
</evidence>
<feature type="binding site" evidence="5">
    <location>
        <position position="217"/>
    </location>
    <ligand>
        <name>FAD</name>
        <dbReference type="ChEBI" id="CHEBI:57692"/>
    </ligand>
</feature>
<keyword evidence="8" id="KW-0456">Lyase</keyword>
<keyword evidence="2 5" id="KW-0285">Flavoprotein</keyword>
<dbReference type="InterPro" id="IPR018394">
    <property type="entry name" value="DNA_photolyase_1_CS_C"/>
</dbReference>
<dbReference type="InterPro" id="IPR006050">
    <property type="entry name" value="DNA_photolyase_N"/>
</dbReference>
<dbReference type="SUPFAM" id="SSF52425">
    <property type="entry name" value="Cryptochrome/photolyase, N-terminal domain"/>
    <property type="match status" value="1"/>
</dbReference>
<evidence type="ECO:0000313" key="8">
    <source>
        <dbReference type="EMBL" id="TBH75168.1"/>
    </source>
</evidence>
<evidence type="ECO:0000256" key="1">
    <source>
        <dbReference type="ARBA" id="ARBA00001932"/>
    </source>
</evidence>
<evidence type="ECO:0000256" key="4">
    <source>
        <dbReference type="ARBA" id="ARBA00022991"/>
    </source>
</evidence>
<feature type="domain" description="Photolyase/cryptochrome alpha/beta" evidence="7">
    <location>
        <begin position="5"/>
        <end position="135"/>
    </location>
</feature>
<dbReference type="RefSeq" id="WP_130922361.1">
    <property type="nucleotide sequence ID" value="NZ_SEWY01000001.1"/>
</dbReference>